<feature type="compositionally biased region" description="Polar residues" evidence="1">
    <location>
        <begin position="1134"/>
        <end position="1147"/>
    </location>
</feature>
<organism evidence="3 4">
    <name type="scientific">Saponaria officinalis</name>
    <name type="common">Common soapwort</name>
    <name type="synonym">Lychnis saponaria</name>
    <dbReference type="NCBI Taxonomy" id="3572"/>
    <lineage>
        <taxon>Eukaryota</taxon>
        <taxon>Viridiplantae</taxon>
        <taxon>Streptophyta</taxon>
        <taxon>Embryophyta</taxon>
        <taxon>Tracheophyta</taxon>
        <taxon>Spermatophyta</taxon>
        <taxon>Magnoliopsida</taxon>
        <taxon>eudicotyledons</taxon>
        <taxon>Gunneridae</taxon>
        <taxon>Pentapetalae</taxon>
        <taxon>Caryophyllales</taxon>
        <taxon>Caryophyllaceae</taxon>
        <taxon>Caryophylleae</taxon>
        <taxon>Saponaria</taxon>
    </lineage>
</organism>
<feature type="compositionally biased region" description="Polar residues" evidence="1">
    <location>
        <begin position="962"/>
        <end position="972"/>
    </location>
</feature>
<feature type="region of interest" description="Disordered" evidence="1">
    <location>
        <begin position="699"/>
        <end position="735"/>
    </location>
</feature>
<evidence type="ECO:0000313" key="3">
    <source>
        <dbReference type="EMBL" id="KAK9748400.1"/>
    </source>
</evidence>
<comment type="caution">
    <text evidence="3">The sequence shown here is derived from an EMBL/GenBank/DDBJ whole genome shotgun (WGS) entry which is preliminary data.</text>
</comment>
<feature type="compositionally biased region" description="Polar residues" evidence="1">
    <location>
        <begin position="1447"/>
        <end position="1476"/>
    </location>
</feature>
<feature type="compositionally biased region" description="Basic and acidic residues" evidence="1">
    <location>
        <begin position="435"/>
        <end position="456"/>
    </location>
</feature>
<proteinExistence type="predicted"/>
<dbReference type="EMBL" id="JBDFQZ010000002">
    <property type="protein sequence ID" value="KAK9748400.1"/>
    <property type="molecule type" value="Genomic_DNA"/>
</dbReference>
<protein>
    <recommendedName>
        <fullName evidence="2">GYF domain-containing protein</fullName>
    </recommendedName>
</protein>
<feature type="compositionally biased region" description="Basic residues" evidence="1">
    <location>
        <begin position="1690"/>
        <end position="1700"/>
    </location>
</feature>
<dbReference type="InterPro" id="IPR003169">
    <property type="entry name" value="GYF"/>
</dbReference>
<feature type="compositionally biased region" description="Basic and acidic residues" evidence="1">
    <location>
        <begin position="1563"/>
        <end position="1576"/>
    </location>
</feature>
<evidence type="ECO:0000259" key="2">
    <source>
        <dbReference type="PROSITE" id="PS50829"/>
    </source>
</evidence>
<feature type="compositionally biased region" description="Basic and acidic residues" evidence="1">
    <location>
        <begin position="1434"/>
        <end position="1443"/>
    </location>
</feature>
<dbReference type="SUPFAM" id="SSF55277">
    <property type="entry name" value="GYF domain"/>
    <property type="match status" value="1"/>
</dbReference>
<evidence type="ECO:0000256" key="1">
    <source>
        <dbReference type="SAM" id="MobiDB-lite"/>
    </source>
</evidence>
<evidence type="ECO:0000313" key="4">
    <source>
        <dbReference type="Proteomes" id="UP001443914"/>
    </source>
</evidence>
<feature type="compositionally biased region" description="Basic and acidic residues" evidence="1">
    <location>
        <begin position="92"/>
        <end position="132"/>
    </location>
</feature>
<gene>
    <name evidence="3" type="ORF">RND81_02G054700</name>
</gene>
<feature type="compositionally biased region" description="Low complexity" evidence="1">
    <location>
        <begin position="1165"/>
        <end position="1177"/>
    </location>
</feature>
<feature type="region of interest" description="Disordered" evidence="1">
    <location>
        <begin position="962"/>
        <end position="1019"/>
    </location>
</feature>
<feature type="region of interest" description="Disordered" evidence="1">
    <location>
        <begin position="1660"/>
        <end position="1702"/>
    </location>
</feature>
<dbReference type="SMART" id="SM00444">
    <property type="entry name" value="GYF"/>
    <property type="match status" value="1"/>
</dbReference>
<dbReference type="Pfam" id="PF02213">
    <property type="entry name" value="GYF"/>
    <property type="match status" value="1"/>
</dbReference>
<dbReference type="PANTHER" id="PTHR47471:SF1">
    <property type="entry name" value="PROTEIN ESSENTIAL FOR POTEXVIRUS ACCUMULATION 1"/>
    <property type="match status" value="1"/>
</dbReference>
<feature type="compositionally biased region" description="Polar residues" evidence="1">
    <location>
        <begin position="359"/>
        <end position="379"/>
    </location>
</feature>
<dbReference type="InterPro" id="IPR035445">
    <property type="entry name" value="GYF-like_dom_sf"/>
</dbReference>
<dbReference type="PROSITE" id="PS50829">
    <property type="entry name" value="GYF"/>
    <property type="match status" value="1"/>
</dbReference>
<feature type="region of interest" description="Disordered" evidence="1">
    <location>
        <begin position="1108"/>
        <end position="1212"/>
    </location>
</feature>
<feature type="region of interest" description="Disordered" evidence="1">
    <location>
        <begin position="1"/>
        <end position="293"/>
    </location>
</feature>
<dbReference type="Gene3D" id="3.30.1490.40">
    <property type="match status" value="1"/>
</dbReference>
<accession>A0AAW1MKR8</accession>
<feature type="compositionally biased region" description="Polar residues" evidence="1">
    <location>
        <begin position="1660"/>
        <end position="1669"/>
    </location>
</feature>
<feature type="compositionally biased region" description="Low complexity" evidence="1">
    <location>
        <begin position="1"/>
        <end position="20"/>
    </location>
</feature>
<feature type="compositionally biased region" description="Polar residues" evidence="1">
    <location>
        <begin position="267"/>
        <end position="278"/>
    </location>
</feature>
<sequence>MAASSSSLSSTPLSSPQISQEMPGPDNPIPLSPQWLHPKQGETKVGTVESHPTPPAGYSSLSDVIKSPGNGDEMNENQKKKDVFRPTFMDMESGRRDRWRDEERDTNSSVRKDRWREGDNEIGDSRKGDRWVDNSPGRHFGEARRAPTDRRGDPNRESNQDPRHGNKWSSRWGPGDKEMDKWTNAGKNDVPFDKGPSHSSNHGKNEREGDHYRPWRPSSLQGRGRGDPLHHHAHMAGKEAPTFNHGRGRGDNAPSTFSASRERLSFGTGTSGHPQSSGVPERGDNGHGESSPFRYSRTKLLDIFRVTDLRPSNNILDGLTQAPSLTQEEPLEPLAVCLPTPEESSILKGIDKGDIISSGAPQISKDGSSGRSSADFATSRQRKLGSREDVSSALDDAGDKVNSANDSHPSASECLPHDLQMHPYATENKYSAAGVRDDSTNIKRGDEVFNNRDAKGHVSAQSDTPWRRSSVVEPPRTPSRADMSWSPAAKDGGEDSTVWRRSSVAVDRELESKKLLQTSPEDLVLHYKDPQGLVQGPFTGADIIGWFEAGYFGIDLEVRLSSASIDSPFSLLGDMMPHLRAKARPPPGFNTAKQTEVIDVPNRLTSSGFGSSHPGGIDFVGNEHRHALSSSTEAENRYLESLMSGEISSLERLALKQGLQGFKAPISIGMPTVGAENVDALALLAQKMNLDRQKQLSNSYPYWPPRDAAPVVPSPDANRDSKIPLANPMSSVADVPRQSHPLNVEKMSPLQGLSDRSSAGMNNGLGGLPNFLGGSGTLKDKVDLPHGQNFPQATYGLRQHMLQPQNQPSVTNLLGQTLDSQGMTPEKLLSSGLVQDPQLLHLLQQQYLLQLQSQQSGPDPQQALLDRMLFLQQQQKQEEQQKLFLQQQQLLQHQQLLQQQQLLSKVLAEQQLAQRFGTPAFGQLQVSAPLVGNAPTDSPSPQLLNQLFQVNPQIPIPSVLDNANTANISPNDPQDLGRTVPSESNLPLHLPHQMLGGLPKVWPSDPAHTNNQQNNNSSLESVTMENFAASEAEEKTQYAISSAELRAPPSMGSENVISADNKSLARGGEDEIQELEVTNNTEAVHILAPEEIPVKECNEDVSAVKDANVESREVKKTSEKKSKKQKSAKGQSSTDQVKATSKGASVQRSKKSEDEKVITADQPEVVVAPASASNAAPTHKGSDDLSSQHELLPAGASDSDVKEDQSVQGNLAHKTWKPAVSVKPKSLLEIQLEEQQRSQMEISFPDIPAPVSSTSSLNPWGGVVAHSEPKVTRENSQNTGTLEPLKSKKSGLHDLLTADVLAKSSEKSLNVPDLDSSLPPLPVMSKQLDLVADDNFIEAKDTKKSRKKAAKAKGASAKVSSATSSADLAVASSPVEKVKSSKPVQAEKEVLPAPSSGPSLGDFVPWKGESTSPSSAPAWVSEPAKFPKPTSLRDILREQEKKVNPKQHPQISTPQKTQSTQTRGGSRSVLASSPSKTAAPVQISFPSTQTRGGEDDLFWGPPEQSKQESKPRADFPQLGNHRGRAVKSTPVKGTPEASLSRQKSAGGKALDNLMSFPPASERISAKGKKDDSTKHSEAVDFRDWCESESVRLTGSRDTSFLEFCSKQSKSEAEMLLKENLGSFDPSHEFIEKFLNYMEMLPAEVLEAAFQIRNDLKAHNNRAQDTSSDMTGFGDYGREKEAGADGSAGKGGKKKGKKGKKVSPSVLGFNVVSNRIMMGEIQTLDD</sequence>
<feature type="compositionally biased region" description="Basic and acidic residues" evidence="1">
    <location>
        <begin position="1108"/>
        <end position="1120"/>
    </location>
</feature>
<dbReference type="PANTHER" id="PTHR47471">
    <property type="entry name" value="GYF DOMAIN-CONTAINING PROTEIN"/>
    <property type="match status" value="1"/>
</dbReference>
<feature type="compositionally biased region" description="Basic and acidic residues" evidence="1">
    <location>
        <begin position="139"/>
        <end position="164"/>
    </location>
</feature>
<keyword evidence="4" id="KW-1185">Reference proteome</keyword>
<feature type="region of interest" description="Disordered" evidence="1">
    <location>
        <begin position="1336"/>
        <end position="1576"/>
    </location>
</feature>
<feature type="region of interest" description="Disordered" evidence="1">
    <location>
        <begin position="351"/>
        <end position="417"/>
    </location>
</feature>
<feature type="domain" description="GYF" evidence="2">
    <location>
        <begin position="522"/>
        <end position="573"/>
    </location>
</feature>
<feature type="region of interest" description="Disordered" evidence="1">
    <location>
        <begin position="1253"/>
        <end position="1289"/>
    </location>
</feature>
<feature type="region of interest" description="Disordered" evidence="1">
    <location>
        <begin position="430"/>
        <end position="498"/>
    </location>
</feature>
<feature type="compositionally biased region" description="Basic and acidic residues" evidence="1">
    <location>
        <begin position="203"/>
        <end position="213"/>
    </location>
</feature>
<name>A0AAW1MKR8_SAPOF</name>
<dbReference type="CDD" id="cd00072">
    <property type="entry name" value="GYF"/>
    <property type="match status" value="1"/>
</dbReference>
<dbReference type="Proteomes" id="UP001443914">
    <property type="component" value="Unassembled WGS sequence"/>
</dbReference>
<reference evidence="3" key="1">
    <citation type="submission" date="2024-03" db="EMBL/GenBank/DDBJ databases">
        <title>WGS assembly of Saponaria officinalis var. Norfolk2.</title>
        <authorList>
            <person name="Jenkins J."/>
            <person name="Shu S."/>
            <person name="Grimwood J."/>
            <person name="Barry K."/>
            <person name="Goodstein D."/>
            <person name="Schmutz J."/>
            <person name="Leebens-Mack J."/>
            <person name="Osbourn A."/>
        </authorList>
    </citation>
    <scope>NUCLEOTIDE SEQUENCE [LARGE SCALE GENOMIC DNA]</scope>
    <source>
        <strain evidence="3">JIC</strain>
    </source>
</reference>
<feature type="compositionally biased region" description="Low complexity" evidence="1">
    <location>
        <begin position="1352"/>
        <end position="1375"/>
    </location>
</feature>